<dbReference type="EMBL" id="CP004354">
    <property type="protein sequence ID" value="AGG65521.1"/>
    <property type="molecule type" value="Genomic_DNA"/>
</dbReference>
<sequence>MPSTAHKYSRTLSVVIPCFNDAELLKSCLHSLTKQTVPADEIVVVNNGSTDHSAAVAQSFEAFKVRLVNEPRNGITWANAAGFNAATSDVILRIDADVTVDPTFIQRVHEIWEQADLSHQAGERIVVGISGSGRFAVPGVKGELISQLYLGLYRSLVGSALGHYPLFGSNSSIRKQWWDEVHHTLDLSDTFVHEDMQLSFAVRPHETIWLQKDLVLTMDDRALRGSIQLLNRLRRGFHTIIVAWKIQLPHQRLGQRGLLGSRLAQVVREEGVDKHAFKAF</sequence>
<dbReference type="KEGG" id="ccn:H924_00305"/>
<organism evidence="3 4">
    <name type="scientific">Corynebacterium callunae DSM 20147</name>
    <dbReference type="NCBI Taxonomy" id="1121353"/>
    <lineage>
        <taxon>Bacteria</taxon>
        <taxon>Bacillati</taxon>
        <taxon>Actinomycetota</taxon>
        <taxon>Actinomycetes</taxon>
        <taxon>Mycobacteriales</taxon>
        <taxon>Corynebacteriaceae</taxon>
        <taxon>Corynebacterium</taxon>
    </lineage>
</organism>
<dbReference type="eggNOG" id="COG0463">
    <property type="taxonomic scope" value="Bacteria"/>
</dbReference>
<comment type="similarity">
    <text evidence="1">Belongs to the glycosyltransferase 2 family.</text>
</comment>
<dbReference type="PATRIC" id="fig|1121353.3.peg.68"/>
<evidence type="ECO:0000259" key="2">
    <source>
        <dbReference type="Pfam" id="PF00535"/>
    </source>
</evidence>
<dbReference type="InterPro" id="IPR050256">
    <property type="entry name" value="Glycosyltransferase_2"/>
</dbReference>
<dbReference type="SUPFAM" id="SSF53448">
    <property type="entry name" value="Nucleotide-diphospho-sugar transferases"/>
    <property type="match status" value="1"/>
</dbReference>
<dbReference type="GO" id="GO:0016740">
    <property type="term" value="F:transferase activity"/>
    <property type="evidence" value="ECO:0007669"/>
    <property type="project" value="UniProtKB-KW"/>
</dbReference>
<dbReference type="PANTHER" id="PTHR48090:SF6">
    <property type="entry name" value="SLR5056 PROTEIN"/>
    <property type="match status" value="1"/>
</dbReference>
<dbReference type="AlphaFoldDB" id="M1TMH2"/>
<dbReference type="InterPro" id="IPR001173">
    <property type="entry name" value="Glyco_trans_2-like"/>
</dbReference>
<protein>
    <submittedName>
        <fullName evidence="3">Glycosyl transferase family protein</fullName>
    </submittedName>
</protein>
<reference evidence="3 4" key="1">
    <citation type="submission" date="2013-02" db="EMBL/GenBank/DDBJ databases">
        <title>The complete genome sequence of Corynebacterium callunae DSM 20147.</title>
        <authorList>
            <person name="Ruckert C."/>
            <person name="Albersmeier A."/>
            <person name="Kalinowski J."/>
        </authorList>
    </citation>
    <scope>NUCLEOTIDE SEQUENCE [LARGE SCALE GENOMIC DNA]</scope>
    <source>
        <strain evidence="3 4">DSM 20147</strain>
    </source>
</reference>
<dbReference type="RefSeq" id="WP_015649978.1">
    <property type="nucleotide sequence ID" value="NC_020506.1"/>
</dbReference>
<dbReference type="OrthoDB" id="9802632at2"/>
<evidence type="ECO:0000313" key="4">
    <source>
        <dbReference type="Proteomes" id="UP000011760"/>
    </source>
</evidence>
<evidence type="ECO:0000313" key="3">
    <source>
        <dbReference type="EMBL" id="AGG65521.1"/>
    </source>
</evidence>
<dbReference type="PANTHER" id="PTHR48090">
    <property type="entry name" value="UNDECAPRENYL-PHOSPHATE 4-DEOXY-4-FORMAMIDO-L-ARABINOSE TRANSFERASE-RELATED"/>
    <property type="match status" value="1"/>
</dbReference>
<name>M1TMH2_9CORY</name>
<dbReference type="Pfam" id="PF00535">
    <property type="entry name" value="Glycos_transf_2"/>
    <property type="match status" value="1"/>
</dbReference>
<dbReference type="CDD" id="cd00761">
    <property type="entry name" value="Glyco_tranf_GTA_type"/>
    <property type="match status" value="1"/>
</dbReference>
<dbReference type="InterPro" id="IPR029044">
    <property type="entry name" value="Nucleotide-diphossugar_trans"/>
</dbReference>
<keyword evidence="4" id="KW-1185">Reference proteome</keyword>
<gene>
    <name evidence="3" type="ORF">H924_00305</name>
</gene>
<dbReference type="Proteomes" id="UP000011760">
    <property type="component" value="Chromosome"/>
</dbReference>
<accession>M1TMH2</accession>
<dbReference type="STRING" id="1121353.H924_00305"/>
<keyword evidence="3" id="KW-0808">Transferase</keyword>
<evidence type="ECO:0000256" key="1">
    <source>
        <dbReference type="ARBA" id="ARBA00006739"/>
    </source>
</evidence>
<proteinExistence type="inferred from homology"/>
<dbReference type="Gene3D" id="3.90.550.10">
    <property type="entry name" value="Spore Coat Polysaccharide Biosynthesis Protein SpsA, Chain A"/>
    <property type="match status" value="1"/>
</dbReference>
<dbReference type="HOGENOM" id="CLU_025996_17_0_11"/>
<feature type="domain" description="Glycosyltransferase 2-like" evidence="2">
    <location>
        <begin position="13"/>
        <end position="127"/>
    </location>
</feature>